<dbReference type="Proteomes" id="UP000437709">
    <property type="component" value="Unassembled WGS sequence"/>
</dbReference>
<gene>
    <name evidence="4" type="ORF">GB881_02170</name>
</gene>
<dbReference type="InterPro" id="IPR036390">
    <property type="entry name" value="WH_DNA-bd_sf"/>
</dbReference>
<dbReference type="Gene3D" id="1.10.10.10">
    <property type="entry name" value="Winged helix-like DNA-binding domain superfamily/Winged helix DNA-binding domain"/>
    <property type="match status" value="1"/>
</dbReference>
<dbReference type="InterPro" id="IPR036388">
    <property type="entry name" value="WH-like_DNA-bd_sf"/>
</dbReference>
<keyword evidence="5" id="KW-1185">Reference proteome</keyword>
<name>A0A6N7EGQ1_9MICO</name>
<reference evidence="4 5" key="1">
    <citation type="submission" date="2019-10" db="EMBL/GenBank/DDBJ databases">
        <title>Georgenia wutianyii sp. nov. and Georgenia yuyongxinii sp. nov. isolated from plateau pika (Ochotona curzoniae) in the Qinghai-Tibet plateau of China.</title>
        <authorList>
            <person name="Tian Z."/>
        </authorList>
    </citation>
    <scope>NUCLEOTIDE SEQUENCE [LARGE SCALE GENOMIC DNA]</scope>
    <source>
        <strain evidence="4 5">JCM 19765</strain>
    </source>
</reference>
<evidence type="ECO:0000313" key="4">
    <source>
        <dbReference type="EMBL" id="MPV35867.1"/>
    </source>
</evidence>
<protein>
    <submittedName>
        <fullName evidence="4">PadR family transcriptional regulator</fullName>
    </submittedName>
</protein>
<dbReference type="Gene3D" id="6.10.140.190">
    <property type="match status" value="1"/>
</dbReference>
<dbReference type="EMBL" id="WHPC01000004">
    <property type="protein sequence ID" value="MPV35867.1"/>
    <property type="molecule type" value="Genomic_DNA"/>
</dbReference>
<feature type="region of interest" description="Disordered" evidence="1">
    <location>
        <begin position="177"/>
        <end position="201"/>
    </location>
</feature>
<dbReference type="PANTHER" id="PTHR43252">
    <property type="entry name" value="TRANSCRIPTIONAL REGULATOR YQJI"/>
    <property type="match status" value="1"/>
</dbReference>
<dbReference type="RefSeq" id="WP_152194064.1">
    <property type="nucleotide sequence ID" value="NZ_VUKD01000001.1"/>
</dbReference>
<sequence>MSVRLGLLALLGEHPTGVYQLRKDFEVRTGGTWPLNIGQVYATIQRLDRDGLVEMAGELDGVELYRLTEAGTTELAGWWAGPVERGHPGRDELAIKIALAVSAPGVDVAAVVQTQRTESMRALRDYTRLKARAGTADRDELAWSLVLDNLIFATEAEVRWLDHIEAAVVRAARQRTTAPAEHHVVESAADQPHTGGERSRR</sequence>
<dbReference type="AlphaFoldDB" id="A0A6N7EGQ1"/>
<dbReference type="OrthoDB" id="3186544at2"/>
<evidence type="ECO:0000313" key="5">
    <source>
        <dbReference type="Proteomes" id="UP000437709"/>
    </source>
</evidence>
<dbReference type="PANTHER" id="PTHR43252:SF2">
    <property type="entry name" value="TRANSCRIPTION REGULATOR, PADR-LIKE FAMILY"/>
    <property type="match status" value="1"/>
</dbReference>
<proteinExistence type="predicted"/>
<accession>A0A6N7EGQ1</accession>
<dbReference type="Pfam" id="PF10400">
    <property type="entry name" value="Vir_act_alpha_C"/>
    <property type="match status" value="1"/>
</dbReference>
<evidence type="ECO:0000259" key="3">
    <source>
        <dbReference type="Pfam" id="PF10400"/>
    </source>
</evidence>
<comment type="caution">
    <text evidence="4">The sequence shown here is derived from an EMBL/GenBank/DDBJ whole genome shotgun (WGS) entry which is preliminary data.</text>
</comment>
<dbReference type="Pfam" id="PF03551">
    <property type="entry name" value="PadR"/>
    <property type="match status" value="1"/>
</dbReference>
<dbReference type="InterPro" id="IPR005149">
    <property type="entry name" value="Tscrpt_reg_PadR_N"/>
</dbReference>
<dbReference type="SUPFAM" id="SSF46785">
    <property type="entry name" value="Winged helix' DNA-binding domain"/>
    <property type="match status" value="1"/>
</dbReference>
<feature type="domain" description="Transcription regulator PadR N-terminal" evidence="2">
    <location>
        <begin position="7"/>
        <end position="76"/>
    </location>
</feature>
<feature type="domain" description="Transcription regulator PadR C-terminal" evidence="3">
    <location>
        <begin position="90"/>
        <end position="167"/>
    </location>
</feature>
<evidence type="ECO:0000259" key="2">
    <source>
        <dbReference type="Pfam" id="PF03551"/>
    </source>
</evidence>
<organism evidence="4 5">
    <name type="scientific">Georgenia subflava</name>
    <dbReference type="NCBI Taxonomy" id="1622177"/>
    <lineage>
        <taxon>Bacteria</taxon>
        <taxon>Bacillati</taxon>
        <taxon>Actinomycetota</taxon>
        <taxon>Actinomycetes</taxon>
        <taxon>Micrococcales</taxon>
        <taxon>Bogoriellaceae</taxon>
        <taxon>Georgenia</taxon>
    </lineage>
</organism>
<evidence type="ECO:0000256" key="1">
    <source>
        <dbReference type="SAM" id="MobiDB-lite"/>
    </source>
</evidence>
<dbReference type="InterPro" id="IPR018309">
    <property type="entry name" value="Tscrpt_reg_PadR_C"/>
</dbReference>